<keyword evidence="3" id="KW-1185">Reference proteome</keyword>
<dbReference type="Gene3D" id="3.40.50.720">
    <property type="entry name" value="NAD(P)-binding Rossmann-like Domain"/>
    <property type="match status" value="1"/>
</dbReference>
<dbReference type="InterPro" id="IPR013149">
    <property type="entry name" value="ADH-like_C"/>
</dbReference>
<evidence type="ECO:0000313" key="2">
    <source>
        <dbReference type="EMBL" id="RLP71428.1"/>
    </source>
</evidence>
<proteinExistence type="predicted"/>
<dbReference type="InterPro" id="IPR011032">
    <property type="entry name" value="GroES-like_sf"/>
</dbReference>
<dbReference type="GO" id="GO:0043957">
    <property type="term" value="F:acryloyl-CoA reductase (NADPH) activity"/>
    <property type="evidence" value="ECO:0007669"/>
    <property type="project" value="TreeGrafter"/>
</dbReference>
<accession>A0A3L6ZUE3</accession>
<gene>
    <name evidence="2" type="ORF">D9V29_08790</name>
</gene>
<comment type="caution">
    <text evidence="2">The sequence shown here is derived from an EMBL/GenBank/DDBJ whole genome shotgun (WGS) entry which is preliminary data.</text>
</comment>
<protein>
    <submittedName>
        <fullName evidence="2">Oxidoreductase</fullName>
    </submittedName>
</protein>
<dbReference type="CDD" id="cd08288">
    <property type="entry name" value="MDR_yhdh"/>
    <property type="match status" value="1"/>
</dbReference>
<dbReference type="InterPro" id="IPR036291">
    <property type="entry name" value="NAD(P)-bd_dom_sf"/>
</dbReference>
<dbReference type="Pfam" id="PF08240">
    <property type="entry name" value="ADH_N"/>
    <property type="match status" value="1"/>
</dbReference>
<dbReference type="AlphaFoldDB" id="A0A3L6ZUE3"/>
<dbReference type="InterPro" id="IPR013154">
    <property type="entry name" value="ADH-like_N"/>
</dbReference>
<reference evidence="2 3" key="1">
    <citation type="submission" date="2018-10" db="EMBL/GenBank/DDBJ databases">
        <authorList>
            <person name="Li J."/>
        </authorList>
    </citation>
    <scope>NUCLEOTIDE SEQUENCE [LARGE SCALE GENOMIC DNA]</scope>
    <source>
        <strain evidence="2 3">CCTCC AB209002</strain>
    </source>
</reference>
<dbReference type="Proteomes" id="UP000270299">
    <property type="component" value="Unassembled WGS sequence"/>
</dbReference>
<dbReference type="SUPFAM" id="SSF50129">
    <property type="entry name" value="GroES-like"/>
    <property type="match status" value="1"/>
</dbReference>
<dbReference type="NCBIfam" id="TIGR02823">
    <property type="entry name" value="oxido_YhdH"/>
    <property type="match status" value="1"/>
</dbReference>
<dbReference type="PANTHER" id="PTHR43677">
    <property type="entry name" value="SHORT-CHAIN DEHYDROGENASE/REDUCTASE"/>
    <property type="match status" value="1"/>
</dbReference>
<dbReference type="InterPro" id="IPR014188">
    <property type="entry name" value="Acrylyl-CoA_reductase_AcuI"/>
</dbReference>
<dbReference type="InterPro" id="IPR051397">
    <property type="entry name" value="Zn-ADH-like_protein"/>
</dbReference>
<dbReference type="SUPFAM" id="SSF51735">
    <property type="entry name" value="NAD(P)-binding Rossmann-fold domains"/>
    <property type="match status" value="1"/>
</dbReference>
<dbReference type="Gene3D" id="3.90.180.10">
    <property type="entry name" value="Medium-chain alcohol dehydrogenases, catalytic domain"/>
    <property type="match status" value="1"/>
</dbReference>
<sequence length="336" mass="34388">MTTTFSGWLVSKEADASGKETQTASVRELSDDDLMPGDTVVSVEYSSINYKDGLALCGRPGVVRNWPLIPGIDLVGTVESSDSDVWSAGDVVLLNGAGIGEGHHGGLAQRARVDGDFLVRVPDALGARRAAAIGTAGFTAMLSVLAVEKHGVSPGDGSVLVTGAAGGVGSVAVALLSRLGFEVVASTGRVDSEGEYLRALGASDVIDRSTLSEPGKPMQSQRYAAVVDAVGSHTLVNAIAQLAYGGVATACGLAQGPDLPATVLPFILRGVSLAGINSVDAPLASRQEAWDRLARDLDVGLLDSMTEEIPLAAAQERAESILDGGVRGRTVVDVNA</sequence>
<organism evidence="2 3">
    <name type="scientific">Mycetocola manganoxydans</name>
    <dbReference type="NCBI Taxonomy" id="699879"/>
    <lineage>
        <taxon>Bacteria</taxon>
        <taxon>Bacillati</taxon>
        <taxon>Actinomycetota</taxon>
        <taxon>Actinomycetes</taxon>
        <taxon>Micrococcales</taxon>
        <taxon>Microbacteriaceae</taxon>
        <taxon>Mycetocola</taxon>
    </lineage>
</organism>
<evidence type="ECO:0000313" key="3">
    <source>
        <dbReference type="Proteomes" id="UP000270299"/>
    </source>
</evidence>
<dbReference type="InterPro" id="IPR020843">
    <property type="entry name" value="ER"/>
</dbReference>
<dbReference type="Pfam" id="PF00107">
    <property type="entry name" value="ADH_zinc_N"/>
    <property type="match status" value="1"/>
</dbReference>
<dbReference type="OrthoDB" id="9782155at2"/>
<feature type="domain" description="Enoyl reductase (ER)" evidence="1">
    <location>
        <begin position="19"/>
        <end position="332"/>
    </location>
</feature>
<dbReference type="EMBL" id="RCUV01000008">
    <property type="protein sequence ID" value="RLP71428.1"/>
    <property type="molecule type" value="Genomic_DNA"/>
</dbReference>
<evidence type="ECO:0000259" key="1">
    <source>
        <dbReference type="SMART" id="SM00829"/>
    </source>
</evidence>
<name>A0A3L6ZUE3_9MICO</name>
<dbReference type="PANTHER" id="PTHR43677:SF1">
    <property type="entry name" value="ACRYLYL-COA REDUCTASE ACUI-RELATED"/>
    <property type="match status" value="1"/>
</dbReference>
<dbReference type="RefSeq" id="WP_121672944.1">
    <property type="nucleotide sequence ID" value="NZ_BMXM01000004.1"/>
</dbReference>
<dbReference type="SMART" id="SM00829">
    <property type="entry name" value="PKS_ER"/>
    <property type="match status" value="1"/>
</dbReference>